<dbReference type="Pfam" id="PF03959">
    <property type="entry name" value="FSH1"/>
    <property type="match status" value="1"/>
</dbReference>
<evidence type="ECO:0000259" key="2">
    <source>
        <dbReference type="Pfam" id="PF03959"/>
    </source>
</evidence>
<dbReference type="GO" id="GO:0005634">
    <property type="term" value="C:nucleus"/>
    <property type="evidence" value="ECO:0007669"/>
    <property type="project" value="TreeGrafter"/>
</dbReference>
<dbReference type="EnsemblProtists" id="EKX46435">
    <property type="protein sequence ID" value="EKX46435"/>
    <property type="gene ID" value="GUITHDRAFT_70571"/>
</dbReference>
<dbReference type="eggNOG" id="KOG2551">
    <property type="taxonomic scope" value="Eukaryota"/>
</dbReference>
<reference evidence="5" key="2">
    <citation type="submission" date="2012-11" db="EMBL/GenBank/DDBJ databases">
        <authorList>
            <person name="Kuo A."/>
            <person name="Curtis B.A."/>
            <person name="Tanifuji G."/>
            <person name="Burki F."/>
            <person name="Gruber A."/>
            <person name="Irimia M."/>
            <person name="Maruyama S."/>
            <person name="Arias M.C."/>
            <person name="Ball S.G."/>
            <person name="Gile G.H."/>
            <person name="Hirakawa Y."/>
            <person name="Hopkins J.F."/>
            <person name="Rensing S.A."/>
            <person name="Schmutz J."/>
            <person name="Symeonidi A."/>
            <person name="Elias M."/>
            <person name="Eveleigh R.J."/>
            <person name="Herman E.K."/>
            <person name="Klute M.J."/>
            <person name="Nakayama T."/>
            <person name="Obornik M."/>
            <person name="Reyes-Prieto A."/>
            <person name="Armbrust E.V."/>
            <person name="Aves S.J."/>
            <person name="Beiko R.G."/>
            <person name="Coutinho P."/>
            <person name="Dacks J.B."/>
            <person name="Durnford D.G."/>
            <person name="Fast N.M."/>
            <person name="Green B.R."/>
            <person name="Grisdale C."/>
            <person name="Hempe F."/>
            <person name="Henrissat B."/>
            <person name="Hoppner M.P."/>
            <person name="Ishida K.-I."/>
            <person name="Kim E."/>
            <person name="Koreny L."/>
            <person name="Kroth P.G."/>
            <person name="Liu Y."/>
            <person name="Malik S.-B."/>
            <person name="Maier U.G."/>
            <person name="McRose D."/>
            <person name="Mock T."/>
            <person name="Neilson J.A."/>
            <person name="Onodera N.T."/>
            <person name="Poole A.M."/>
            <person name="Pritham E.J."/>
            <person name="Richards T.A."/>
            <person name="Rocap G."/>
            <person name="Roy S.W."/>
            <person name="Sarai C."/>
            <person name="Schaack S."/>
            <person name="Shirato S."/>
            <person name="Slamovits C.H."/>
            <person name="Spencer D.F."/>
            <person name="Suzuki S."/>
            <person name="Worden A.Z."/>
            <person name="Zauner S."/>
            <person name="Barry K."/>
            <person name="Bell C."/>
            <person name="Bharti A.K."/>
            <person name="Crow J.A."/>
            <person name="Grimwood J."/>
            <person name="Kramer R."/>
            <person name="Lindquist E."/>
            <person name="Lucas S."/>
            <person name="Salamov A."/>
            <person name="McFadden G.I."/>
            <person name="Lane C.E."/>
            <person name="Keeling P.J."/>
            <person name="Gray M.W."/>
            <person name="Grigoriev I.V."/>
            <person name="Archibald J.M."/>
        </authorList>
    </citation>
    <scope>NUCLEOTIDE SEQUENCE</scope>
    <source>
        <strain evidence="5">CCMP2712</strain>
    </source>
</reference>
<dbReference type="Gene3D" id="3.40.50.1820">
    <property type="entry name" value="alpha/beta hydrolase"/>
    <property type="match status" value="1"/>
</dbReference>
<gene>
    <name evidence="3" type="ORF">GUITHDRAFT_70571</name>
</gene>
<protein>
    <recommendedName>
        <fullName evidence="2">Serine hydrolase domain-containing protein</fullName>
    </recommendedName>
</protein>
<keyword evidence="1" id="KW-0378">Hydrolase</keyword>
<dbReference type="GO" id="GO:0005737">
    <property type="term" value="C:cytoplasm"/>
    <property type="evidence" value="ECO:0007669"/>
    <property type="project" value="TreeGrafter"/>
</dbReference>
<reference evidence="3 5" key="1">
    <citation type="journal article" date="2012" name="Nature">
        <title>Algal genomes reveal evolutionary mosaicism and the fate of nucleomorphs.</title>
        <authorList>
            <consortium name="DOE Joint Genome Institute"/>
            <person name="Curtis B.A."/>
            <person name="Tanifuji G."/>
            <person name="Burki F."/>
            <person name="Gruber A."/>
            <person name="Irimia M."/>
            <person name="Maruyama S."/>
            <person name="Arias M.C."/>
            <person name="Ball S.G."/>
            <person name="Gile G.H."/>
            <person name="Hirakawa Y."/>
            <person name="Hopkins J.F."/>
            <person name="Kuo A."/>
            <person name="Rensing S.A."/>
            <person name="Schmutz J."/>
            <person name="Symeonidi A."/>
            <person name="Elias M."/>
            <person name="Eveleigh R.J."/>
            <person name="Herman E.K."/>
            <person name="Klute M.J."/>
            <person name="Nakayama T."/>
            <person name="Obornik M."/>
            <person name="Reyes-Prieto A."/>
            <person name="Armbrust E.V."/>
            <person name="Aves S.J."/>
            <person name="Beiko R.G."/>
            <person name="Coutinho P."/>
            <person name="Dacks J.B."/>
            <person name="Durnford D.G."/>
            <person name="Fast N.M."/>
            <person name="Green B.R."/>
            <person name="Grisdale C.J."/>
            <person name="Hempel F."/>
            <person name="Henrissat B."/>
            <person name="Hoppner M.P."/>
            <person name="Ishida K."/>
            <person name="Kim E."/>
            <person name="Koreny L."/>
            <person name="Kroth P.G."/>
            <person name="Liu Y."/>
            <person name="Malik S.B."/>
            <person name="Maier U.G."/>
            <person name="McRose D."/>
            <person name="Mock T."/>
            <person name="Neilson J.A."/>
            <person name="Onodera N.T."/>
            <person name="Poole A.M."/>
            <person name="Pritham E.J."/>
            <person name="Richards T.A."/>
            <person name="Rocap G."/>
            <person name="Roy S.W."/>
            <person name="Sarai C."/>
            <person name="Schaack S."/>
            <person name="Shirato S."/>
            <person name="Slamovits C.H."/>
            <person name="Spencer D.F."/>
            <person name="Suzuki S."/>
            <person name="Worden A.Z."/>
            <person name="Zauner S."/>
            <person name="Barry K."/>
            <person name="Bell C."/>
            <person name="Bharti A.K."/>
            <person name="Crow J.A."/>
            <person name="Grimwood J."/>
            <person name="Kramer R."/>
            <person name="Lindquist E."/>
            <person name="Lucas S."/>
            <person name="Salamov A."/>
            <person name="McFadden G.I."/>
            <person name="Lane C.E."/>
            <person name="Keeling P.J."/>
            <person name="Gray M.W."/>
            <person name="Grigoriev I.V."/>
            <person name="Archibald J.M."/>
        </authorList>
    </citation>
    <scope>NUCLEOTIDE SEQUENCE</scope>
    <source>
        <strain evidence="3 5">CCMP2712</strain>
    </source>
</reference>
<accession>L1JE99</accession>
<dbReference type="Proteomes" id="UP000011087">
    <property type="component" value="Unassembled WGS sequence"/>
</dbReference>
<dbReference type="PANTHER" id="PTHR48070:SF6">
    <property type="entry name" value="ESTERASE OVCA2"/>
    <property type="match status" value="1"/>
</dbReference>
<dbReference type="GO" id="GO:0016787">
    <property type="term" value="F:hydrolase activity"/>
    <property type="evidence" value="ECO:0007669"/>
    <property type="project" value="UniProtKB-KW"/>
</dbReference>
<dbReference type="HOGENOM" id="CLU_051938_2_3_1"/>
<dbReference type="OrthoDB" id="414698at2759"/>
<organism evidence="3">
    <name type="scientific">Guillardia theta (strain CCMP2712)</name>
    <name type="common">Cryptophyte</name>
    <dbReference type="NCBI Taxonomy" id="905079"/>
    <lineage>
        <taxon>Eukaryota</taxon>
        <taxon>Cryptophyceae</taxon>
        <taxon>Pyrenomonadales</taxon>
        <taxon>Geminigeraceae</taxon>
        <taxon>Guillardia</taxon>
    </lineage>
</organism>
<dbReference type="InterPro" id="IPR005645">
    <property type="entry name" value="FSH-like_dom"/>
</dbReference>
<dbReference type="OMA" id="EEPRGWW"/>
<dbReference type="PANTHER" id="PTHR48070">
    <property type="entry name" value="ESTERASE OVCA2"/>
    <property type="match status" value="1"/>
</dbReference>
<sequence length="203" mass="22158">MLNILCLHGYRQTRKGFYGRTSAFRKSLKKIANFHYLEAPFLVSQDGDTAQPHAIAPCDSRTSGLETSLELVLQAIQTDGPFDGICGFSQGAALAAAVCRRLEGTSFSHGIRFLLLFSGYSIASQPTAGLTLLRTPSLHVWGLQDAQVPSMSSERLSKDFAEPQVHVHDGGHYIPTNPEARRLYNDFMLPFTASDSAANALIN</sequence>
<dbReference type="AlphaFoldDB" id="L1JE99"/>
<name>L1JE99_GUITC</name>
<dbReference type="SUPFAM" id="SSF53474">
    <property type="entry name" value="alpha/beta-Hydrolases"/>
    <property type="match status" value="1"/>
</dbReference>
<evidence type="ECO:0000313" key="5">
    <source>
        <dbReference type="Proteomes" id="UP000011087"/>
    </source>
</evidence>
<dbReference type="InterPro" id="IPR029058">
    <property type="entry name" value="AB_hydrolase_fold"/>
</dbReference>
<dbReference type="KEGG" id="gtt:GUITHDRAFT_70571"/>
<dbReference type="PaxDb" id="55529-EKX46435"/>
<dbReference type="RefSeq" id="XP_005833415.1">
    <property type="nucleotide sequence ID" value="XM_005833358.1"/>
</dbReference>
<dbReference type="GeneID" id="17303139"/>
<evidence type="ECO:0000313" key="3">
    <source>
        <dbReference type="EMBL" id="EKX46435.1"/>
    </source>
</evidence>
<evidence type="ECO:0000313" key="4">
    <source>
        <dbReference type="EnsemblProtists" id="EKX46435"/>
    </source>
</evidence>
<dbReference type="EMBL" id="JH992994">
    <property type="protein sequence ID" value="EKX46435.1"/>
    <property type="molecule type" value="Genomic_DNA"/>
</dbReference>
<evidence type="ECO:0000256" key="1">
    <source>
        <dbReference type="ARBA" id="ARBA00022801"/>
    </source>
</evidence>
<reference evidence="4" key="3">
    <citation type="submission" date="2016-03" db="UniProtKB">
        <authorList>
            <consortium name="EnsemblProtists"/>
        </authorList>
    </citation>
    <scope>IDENTIFICATION</scope>
</reference>
<keyword evidence="5" id="KW-1185">Reference proteome</keyword>
<proteinExistence type="predicted"/>
<feature type="domain" description="Serine hydrolase" evidence="2">
    <location>
        <begin position="3"/>
        <end position="179"/>
    </location>
</feature>
<dbReference type="InterPro" id="IPR050593">
    <property type="entry name" value="LovG"/>
</dbReference>